<evidence type="ECO:0000313" key="5">
    <source>
        <dbReference type="Proteomes" id="UP000412311"/>
    </source>
</evidence>
<dbReference type="GO" id="GO:0016747">
    <property type="term" value="F:acyltransferase activity, transferring groups other than amino-acyl groups"/>
    <property type="evidence" value="ECO:0007669"/>
    <property type="project" value="InterPro"/>
</dbReference>
<dbReference type="InterPro" id="IPR000182">
    <property type="entry name" value="GNAT_dom"/>
</dbReference>
<dbReference type="PROSITE" id="PS51186">
    <property type="entry name" value="GNAT"/>
    <property type="match status" value="1"/>
</dbReference>
<keyword evidence="1" id="KW-0808">Transferase</keyword>
<dbReference type="InterPro" id="IPR016181">
    <property type="entry name" value="Acyl_CoA_acyltransferase"/>
</dbReference>
<protein>
    <recommendedName>
        <fullName evidence="3">N-acetyltransferase domain-containing protein</fullName>
    </recommendedName>
</protein>
<evidence type="ECO:0000259" key="3">
    <source>
        <dbReference type="PROSITE" id="PS51186"/>
    </source>
</evidence>
<dbReference type="EMBL" id="CABVJG010000002">
    <property type="protein sequence ID" value="VVP83477.1"/>
    <property type="molecule type" value="Genomic_DNA"/>
</dbReference>
<gene>
    <name evidence="4" type="ORF">PS925_00698</name>
</gene>
<organism evidence="4 5">
    <name type="scientific">Pseudomonas fluorescens</name>
    <dbReference type="NCBI Taxonomy" id="294"/>
    <lineage>
        <taxon>Bacteria</taxon>
        <taxon>Pseudomonadati</taxon>
        <taxon>Pseudomonadota</taxon>
        <taxon>Gammaproteobacteria</taxon>
        <taxon>Pseudomonadales</taxon>
        <taxon>Pseudomonadaceae</taxon>
        <taxon>Pseudomonas</taxon>
    </lineage>
</organism>
<dbReference type="InterPro" id="IPR050832">
    <property type="entry name" value="Bact_Acetyltransf"/>
</dbReference>
<sequence length="311" mass="35690">MEPLILRNYRDSDAEAVSVLFRQVYGDYYVQPHVYLPHMISQNHADKRWHSLVAVTGEQICGHATLFRDTHSPIAELALSVVHPDTRGQNIATRLGQQLLTHAQALGCHNVSIKQVTHHPYTQRMAINLGFQNTGLLPDYVPSPFGSPAPESIVVGCRMIDGYRRPLPRQTWPDSCRDFMQHLCRAFGTQEQTSRWHGAAIRLEQHANRYDMYLKHLRPALLEQIRELPRHWLISIRLRLSQQFAWDLSRLAAVGFVFTGLAPAEGKEEGWLALFHRGYRLRGLTLQCPHMQQLHDQAQQQLALHLSETPR</sequence>
<evidence type="ECO:0000313" key="4">
    <source>
        <dbReference type="EMBL" id="VVP83477.1"/>
    </source>
</evidence>
<dbReference type="SUPFAM" id="SSF55729">
    <property type="entry name" value="Acyl-CoA N-acyltransferases (Nat)"/>
    <property type="match status" value="1"/>
</dbReference>
<proteinExistence type="predicted"/>
<keyword evidence="2" id="KW-0012">Acyltransferase</keyword>
<reference evidence="4 5" key="1">
    <citation type="submission" date="2019-09" db="EMBL/GenBank/DDBJ databases">
        <authorList>
            <person name="Chandra G."/>
            <person name="Truman W A."/>
        </authorList>
    </citation>
    <scope>NUCLEOTIDE SEQUENCE [LARGE SCALE GENOMIC DNA]</scope>
    <source>
        <strain evidence="4">PS925</strain>
    </source>
</reference>
<dbReference type="CDD" id="cd04301">
    <property type="entry name" value="NAT_SF"/>
    <property type="match status" value="1"/>
</dbReference>
<dbReference type="AlphaFoldDB" id="A0A5E7SCV7"/>
<feature type="domain" description="N-acetyltransferase" evidence="3">
    <location>
        <begin position="4"/>
        <end position="150"/>
    </location>
</feature>
<dbReference type="Proteomes" id="UP000412311">
    <property type="component" value="Unassembled WGS sequence"/>
</dbReference>
<name>A0A5E7SCV7_PSEFL</name>
<dbReference type="Pfam" id="PF00583">
    <property type="entry name" value="Acetyltransf_1"/>
    <property type="match status" value="1"/>
</dbReference>
<evidence type="ECO:0000256" key="1">
    <source>
        <dbReference type="ARBA" id="ARBA00022679"/>
    </source>
</evidence>
<evidence type="ECO:0000256" key="2">
    <source>
        <dbReference type="ARBA" id="ARBA00023315"/>
    </source>
</evidence>
<dbReference type="RefSeq" id="WP_150792637.1">
    <property type="nucleotide sequence ID" value="NZ_CABVJG010000002.1"/>
</dbReference>
<dbReference type="PANTHER" id="PTHR43877">
    <property type="entry name" value="AMINOALKYLPHOSPHONATE N-ACETYLTRANSFERASE-RELATED-RELATED"/>
    <property type="match status" value="1"/>
</dbReference>
<dbReference type="Gene3D" id="3.40.630.30">
    <property type="match status" value="1"/>
</dbReference>
<accession>A0A5E7SCV7</accession>